<keyword evidence="1" id="KW-1133">Transmembrane helix</keyword>
<dbReference type="EMBL" id="AP022853">
    <property type="protein sequence ID" value="BCB27453.1"/>
    <property type="molecule type" value="Genomic_DNA"/>
</dbReference>
<feature type="transmembrane region" description="Helical" evidence="1">
    <location>
        <begin position="70"/>
        <end position="91"/>
    </location>
</feature>
<evidence type="ECO:0000313" key="2">
    <source>
        <dbReference type="EMBL" id="BCB27453.1"/>
    </source>
</evidence>
<name>A0A6F8VC84_9PROT</name>
<dbReference type="InterPro" id="IPR019670">
    <property type="entry name" value="DUF2523"/>
</dbReference>
<protein>
    <recommendedName>
        <fullName evidence="4">DUF2523 domain-containing protein</fullName>
    </recommendedName>
</protein>
<dbReference type="Proteomes" id="UP000502260">
    <property type="component" value="Chromosome"/>
</dbReference>
<dbReference type="RefSeq" id="WP_173065087.1">
    <property type="nucleotide sequence ID" value="NZ_AP022853.1"/>
</dbReference>
<keyword evidence="3" id="KW-1185">Reference proteome</keyword>
<evidence type="ECO:0008006" key="4">
    <source>
        <dbReference type="Google" id="ProtNLM"/>
    </source>
</evidence>
<accession>A0A6F8VC84</accession>
<evidence type="ECO:0000313" key="3">
    <source>
        <dbReference type="Proteomes" id="UP000502260"/>
    </source>
</evidence>
<feature type="transmembrane region" description="Helical" evidence="1">
    <location>
        <begin position="44"/>
        <end position="64"/>
    </location>
</feature>
<gene>
    <name evidence="2" type="ORF">SKTS_23390</name>
</gene>
<dbReference type="KEGG" id="slac:SKTS_23390"/>
<proteinExistence type="predicted"/>
<keyword evidence="1" id="KW-0472">Membrane</keyword>
<sequence>MSKLAVWIGSLVPSLVAKVLAALGMGVLTVTGFTIAWNTVKGMIIANFTAMPATILGLASLAGVGEALGIIFGAITARVAYTALISSSKIVGMK</sequence>
<dbReference type="AlphaFoldDB" id="A0A6F8VC84"/>
<keyword evidence="1" id="KW-0812">Transmembrane</keyword>
<feature type="transmembrane region" description="Helical" evidence="1">
    <location>
        <begin position="15"/>
        <end position="37"/>
    </location>
</feature>
<evidence type="ECO:0000256" key="1">
    <source>
        <dbReference type="SAM" id="Phobius"/>
    </source>
</evidence>
<dbReference type="Pfam" id="PF10734">
    <property type="entry name" value="DUF2523"/>
    <property type="match status" value="1"/>
</dbReference>
<reference evidence="3" key="1">
    <citation type="submission" date="2020-03" db="EMBL/GenBank/DDBJ databases">
        <title>Complete genome sequence of sulfur-oxidizing bacterium skT11.</title>
        <authorList>
            <person name="Kanda M."/>
            <person name="Kojima H."/>
            <person name="Fukui M."/>
        </authorList>
    </citation>
    <scope>NUCLEOTIDE SEQUENCE [LARGE SCALE GENOMIC DNA]</scope>
    <source>
        <strain evidence="3">skT11</strain>
    </source>
</reference>
<organism evidence="2 3">
    <name type="scientific">Sulfurimicrobium lacus</name>
    <dbReference type="NCBI Taxonomy" id="2715678"/>
    <lineage>
        <taxon>Bacteria</taxon>
        <taxon>Pseudomonadati</taxon>
        <taxon>Pseudomonadota</taxon>
        <taxon>Betaproteobacteria</taxon>
        <taxon>Nitrosomonadales</taxon>
        <taxon>Sulfuricellaceae</taxon>
        <taxon>Sulfurimicrobium</taxon>
    </lineage>
</organism>